<dbReference type="AlphaFoldDB" id="A0A914ARD1"/>
<proteinExistence type="predicted"/>
<organism evidence="2 3">
    <name type="scientific">Patiria miniata</name>
    <name type="common">Bat star</name>
    <name type="synonym">Asterina miniata</name>
    <dbReference type="NCBI Taxonomy" id="46514"/>
    <lineage>
        <taxon>Eukaryota</taxon>
        <taxon>Metazoa</taxon>
        <taxon>Echinodermata</taxon>
        <taxon>Eleutherozoa</taxon>
        <taxon>Asterozoa</taxon>
        <taxon>Asteroidea</taxon>
        <taxon>Valvatacea</taxon>
        <taxon>Valvatida</taxon>
        <taxon>Asterinidae</taxon>
        <taxon>Patiria</taxon>
    </lineage>
</organism>
<dbReference type="GeneID" id="119736246"/>
<evidence type="ECO:0000256" key="1">
    <source>
        <dbReference type="SAM" id="MobiDB-lite"/>
    </source>
</evidence>
<feature type="region of interest" description="Disordered" evidence="1">
    <location>
        <begin position="223"/>
        <end position="258"/>
    </location>
</feature>
<dbReference type="Proteomes" id="UP000887568">
    <property type="component" value="Unplaced"/>
</dbReference>
<reference evidence="2" key="1">
    <citation type="submission" date="2022-11" db="UniProtKB">
        <authorList>
            <consortium name="EnsemblMetazoa"/>
        </authorList>
    </citation>
    <scope>IDENTIFICATION</scope>
</reference>
<sequence>MELGAGSRFFLKNPESGFKIKIEMPKDGIFKRIRKSFVKRGKSTTEGFEPPNQPPPVPPRRHGANQEPEENEYQPLVFKERNREPMAGNEVPQREPARIPESEMALNLDEDIYLPPESYDRQVYVNEDLFPGPPKGQKRAKQLPRRGSQNPPDVPRRLRPVSDGHAYVQVADGDYAPMSGRDRNVDAPPSPGSNTEYDSQREDSFGDDIDEAYKRLRQDYENAKLDSDCPTTPQKVAPLPTVNHDANPRVPVPDYWIP</sequence>
<feature type="region of interest" description="Disordered" evidence="1">
    <location>
        <begin position="40"/>
        <end position="103"/>
    </location>
</feature>
<accession>A0A914ARD1</accession>
<dbReference type="RefSeq" id="XP_038066213.1">
    <property type="nucleotide sequence ID" value="XM_038210285.1"/>
</dbReference>
<evidence type="ECO:0000313" key="2">
    <source>
        <dbReference type="EnsemblMetazoa" id="XP_038066213.1"/>
    </source>
</evidence>
<feature type="compositionally biased region" description="Basic and acidic residues" evidence="1">
    <location>
        <begin position="92"/>
        <end position="101"/>
    </location>
</feature>
<evidence type="ECO:0000313" key="3">
    <source>
        <dbReference type="Proteomes" id="UP000887568"/>
    </source>
</evidence>
<feature type="region of interest" description="Disordered" evidence="1">
    <location>
        <begin position="124"/>
        <end position="211"/>
    </location>
</feature>
<dbReference type="OrthoDB" id="10217620at2759"/>
<dbReference type="OMA" id="INMRVEA"/>
<protein>
    <submittedName>
        <fullName evidence="2">Uncharacterized protein</fullName>
    </submittedName>
</protein>
<keyword evidence="3" id="KW-1185">Reference proteome</keyword>
<dbReference type="EnsemblMetazoa" id="XM_038210285.1">
    <property type="protein sequence ID" value="XP_038066213.1"/>
    <property type="gene ID" value="LOC119736246"/>
</dbReference>
<name>A0A914ARD1_PATMI</name>